<reference evidence="1" key="1">
    <citation type="submission" date="2019-08" db="EMBL/GenBank/DDBJ databases">
        <authorList>
            <person name="Kucharzyk K."/>
            <person name="Murdoch R.W."/>
            <person name="Higgins S."/>
            <person name="Loffler F."/>
        </authorList>
    </citation>
    <scope>NUCLEOTIDE SEQUENCE</scope>
</reference>
<sequence>MTCPYAASRKIITQTTFEYDEDGNQIVQQTVETNTAEFLKCEKEQCGAWRDGRCRYRGIE</sequence>
<dbReference type="AlphaFoldDB" id="A0A645IN41"/>
<gene>
    <name evidence="1" type="ORF">SDC9_200383</name>
</gene>
<name>A0A645IN41_9ZZZZ</name>
<evidence type="ECO:0000313" key="1">
    <source>
        <dbReference type="EMBL" id="MPN52721.1"/>
    </source>
</evidence>
<dbReference type="EMBL" id="VSSQ01119093">
    <property type="protein sequence ID" value="MPN52721.1"/>
    <property type="molecule type" value="Genomic_DNA"/>
</dbReference>
<comment type="caution">
    <text evidence="1">The sequence shown here is derived from an EMBL/GenBank/DDBJ whole genome shotgun (WGS) entry which is preliminary data.</text>
</comment>
<proteinExistence type="predicted"/>
<organism evidence="1">
    <name type="scientific">bioreactor metagenome</name>
    <dbReference type="NCBI Taxonomy" id="1076179"/>
    <lineage>
        <taxon>unclassified sequences</taxon>
        <taxon>metagenomes</taxon>
        <taxon>ecological metagenomes</taxon>
    </lineage>
</organism>
<protein>
    <submittedName>
        <fullName evidence="1">Uncharacterized protein</fullName>
    </submittedName>
</protein>
<accession>A0A645IN41</accession>